<protein>
    <submittedName>
        <fullName evidence="6">LysR family transcriptional regulator</fullName>
    </submittedName>
</protein>
<keyword evidence="2" id="KW-0805">Transcription regulation</keyword>
<dbReference type="GO" id="GO:0003700">
    <property type="term" value="F:DNA-binding transcription factor activity"/>
    <property type="evidence" value="ECO:0007669"/>
    <property type="project" value="InterPro"/>
</dbReference>
<dbReference type="PROSITE" id="PS50931">
    <property type="entry name" value="HTH_LYSR"/>
    <property type="match status" value="1"/>
</dbReference>
<dbReference type="SUPFAM" id="SSF53850">
    <property type="entry name" value="Periplasmic binding protein-like II"/>
    <property type="match status" value="1"/>
</dbReference>
<keyword evidence="7" id="KW-1185">Reference proteome</keyword>
<dbReference type="InterPro" id="IPR005119">
    <property type="entry name" value="LysR_subst-bd"/>
</dbReference>
<dbReference type="InterPro" id="IPR058163">
    <property type="entry name" value="LysR-type_TF_proteobact-type"/>
</dbReference>
<dbReference type="InterPro" id="IPR000847">
    <property type="entry name" value="LysR_HTH_N"/>
</dbReference>
<evidence type="ECO:0000256" key="2">
    <source>
        <dbReference type="ARBA" id="ARBA00023015"/>
    </source>
</evidence>
<keyword evidence="4" id="KW-0804">Transcription</keyword>
<dbReference type="FunFam" id="1.10.10.10:FF:000001">
    <property type="entry name" value="LysR family transcriptional regulator"/>
    <property type="match status" value="1"/>
</dbReference>
<accession>A0A5R9LGW8</accession>
<dbReference type="Proteomes" id="UP000307430">
    <property type="component" value="Unassembled WGS sequence"/>
</dbReference>
<evidence type="ECO:0000313" key="6">
    <source>
        <dbReference type="EMBL" id="TLV16160.1"/>
    </source>
</evidence>
<dbReference type="CDD" id="cd08422">
    <property type="entry name" value="PBP2_CrgA_like"/>
    <property type="match status" value="1"/>
</dbReference>
<dbReference type="RefSeq" id="WP_138361439.1">
    <property type="nucleotide sequence ID" value="NZ_JBCIVH010000008.1"/>
</dbReference>
<proteinExistence type="inferred from homology"/>
<dbReference type="PANTHER" id="PTHR30537">
    <property type="entry name" value="HTH-TYPE TRANSCRIPTIONAL REGULATOR"/>
    <property type="match status" value="1"/>
</dbReference>
<dbReference type="Gene3D" id="1.10.10.10">
    <property type="entry name" value="Winged helix-like DNA-binding domain superfamily/Winged helix DNA-binding domain"/>
    <property type="match status" value="1"/>
</dbReference>
<evidence type="ECO:0000256" key="1">
    <source>
        <dbReference type="ARBA" id="ARBA00009437"/>
    </source>
</evidence>
<comment type="similarity">
    <text evidence="1">Belongs to the LysR transcriptional regulatory family.</text>
</comment>
<dbReference type="InterPro" id="IPR036388">
    <property type="entry name" value="WH-like_DNA-bd_sf"/>
</dbReference>
<reference evidence="6 7" key="1">
    <citation type="submission" date="2019-05" db="EMBL/GenBank/DDBJ databases">
        <title>Genome sequence of Klebsiella sp strain TOUT106.</title>
        <authorList>
            <person name="Rahi P."/>
            <person name="Chaudhari D."/>
        </authorList>
    </citation>
    <scope>NUCLEOTIDE SEQUENCE [LARGE SCALE GENOMIC DNA]</scope>
    <source>
        <strain evidence="6 7">TOUT106</strain>
    </source>
</reference>
<dbReference type="SUPFAM" id="SSF46785">
    <property type="entry name" value="Winged helix' DNA-binding domain"/>
    <property type="match status" value="1"/>
</dbReference>
<dbReference type="Pfam" id="PF03466">
    <property type="entry name" value="LysR_substrate"/>
    <property type="match status" value="1"/>
</dbReference>
<dbReference type="InterPro" id="IPR036390">
    <property type="entry name" value="WH_DNA-bd_sf"/>
</dbReference>
<feature type="domain" description="HTH lysR-type" evidence="5">
    <location>
        <begin position="1"/>
        <end position="62"/>
    </location>
</feature>
<sequence>MLNSGTLSQLSVFVRIAETRSFTKAARELGLSRSAVSKSLSKLEEQLGTQLIQRTTRNIFITEHGEAVFNRAITLLEECEDMFSKVRSYSEPEGHLKLSCSVAYGSKVLPDLITAYQMKYPRVKFHIDLNDNIINLSETNFDMVLRITRKLTETECHTYIGEINWIYCCSPQYLSGKPAIKTPNDLTQHRCITNLVMSYHDNWVFSGGNGEIMVPVDSVITSNSSLTLLSILLNHNGVSCIPDYLASLYIKKGALVHILPEYHAGLSHYLYAIRKRTRYINPLTMTFIEHLKKELTTPDKRPNNDVNDLPTETRFLRRKMD</sequence>
<organism evidence="6 7">
    <name type="scientific">Klebsiella indica</name>
    <dbReference type="NCBI Taxonomy" id="2582917"/>
    <lineage>
        <taxon>Bacteria</taxon>
        <taxon>Pseudomonadati</taxon>
        <taxon>Pseudomonadota</taxon>
        <taxon>Gammaproteobacteria</taxon>
        <taxon>Enterobacterales</taxon>
        <taxon>Enterobacteriaceae</taxon>
        <taxon>Klebsiella/Raoultella group</taxon>
        <taxon>Klebsiella</taxon>
    </lineage>
</organism>
<dbReference type="AlphaFoldDB" id="A0A5R9LGW8"/>
<name>A0A5R9LGW8_9ENTR</name>
<dbReference type="EMBL" id="VCHQ01000017">
    <property type="protein sequence ID" value="TLV16160.1"/>
    <property type="molecule type" value="Genomic_DNA"/>
</dbReference>
<gene>
    <name evidence="6" type="ORF">FE839_14105</name>
</gene>
<dbReference type="PANTHER" id="PTHR30537:SF35">
    <property type="entry name" value="TRANSCRIPTIONAL REGULATORY PROTEIN"/>
    <property type="match status" value="1"/>
</dbReference>
<evidence type="ECO:0000256" key="4">
    <source>
        <dbReference type="ARBA" id="ARBA00023163"/>
    </source>
</evidence>
<comment type="caution">
    <text evidence="6">The sequence shown here is derived from an EMBL/GenBank/DDBJ whole genome shotgun (WGS) entry which is preliminary data.</text>
</comment>
<dbReference type="Gene3D" id="3.40.190.290">
    <property type="match status" value="1"/>
</dbReference>
<dbReference type="PRINTS" id="PR00039">
    <property type="entry name" value="HTHLYSR"/>
</dbReference>
<dbReference type="GO" id="GO:0006351">
    <property type="term" value="P:DNA-templated transcription"/>
    <property type="evidence" value="ECO:0007669"/>
    <property type="project" value="TreeGrafter"/>
</dbReference>
<evidence type="ECO:0000256" key="3">
    <source>
        <dbReference type="ARBA" id="ARBA00023125"/>
    </source>
</evidence>
<evidence type="ECO:0000313" key="7">
    <source>
        <dbReference type="Proteomes" id="UP000307430"/>
    </source>
</evidence>
<evidence type="ECO:0000259" key="5">
    <source>
        <dbReference type="PROSITE" id="PS50931"/>
    </source>
</evidence>
<dbReference type="Pfam" id="PF00126">
    <property type="entry name" value="HTH_1"/>
    <property type="match status" value="1"/>
</dbReference>
<keyword evidence="3" id="KW-0238">DNA-binding</keyword>
<dbReference type="GO" id="GO:0043565">
    <property type="term" value="F:sequence-specific DNA binding"/>
    <property type="evidence" value="ECO:0007669"/>
    <property type="project" value="TreeGrafter"/>
</dbReference>